<sequence length="233" mass="25491">MLTSIPFSAQYFNATRARKYSMQYNGLITDDCQLEAPTANAISELAQQLHGSLSDQLQSLCITGVGNKAGRSSIAMLLANELTKYDLKILLVNGDLDKCMLRTYVGKQRHVGLAEVVASNQNLSTAIQPTSAENLDFLSRGNPIADRLMRNEVFDQQQWLAQATQTYDLVIVDAAPFNKTTSDNDRAIVDACDANVLVVNQQHFGAWSKLALSNTIGALKSRSLGYVLNQSSN</sequence>
<evidence type="ECO:0000313" key="2">
    <source>
        <dbReference type="EMBL" id="GLS82875.1"/>
    </source>
</evidence>
<dbReference type="InterPro" id="IPR050445">
    <property type="entry name" value="Bact_polysacc_biosynth/exp"/>
</dbReference>
<accession>A0AA37TNU8</accession>
<dbReference type="PANTHER" id="PTHR32309:SF13">
    <property type="entry name" value="FERRIC ENTEROBACTIN TRANSPORT PROTEIN FEPE"/>
    <property type="match status" value="1"/>
</dbReference>
<name>A0AA37TNU8_9GAMM</name>
<evidence type="ECO:0000259" key="1">
    <source>
        <dbReference type="Pfam" id="PF13614"/>
    </source>
</evidence>
<protein>
    <recommendedName>
        <fullName evidence="1">AAA domain-containing protein</fullName>
    </recommendedName>
</protein>
<dbReference type="InterPro" id="IPR027417">
    <property type="entry name" value="P-loop_NTPase"/>
</dbReference>
<dbReference type="GO" id="GO:0004713">
    <property type="term" value="F:protein tyrosine kinase activity"/>
    <property type="evidence" value="ECO:0007669"/>
    <property type="project" value="TreeGrafter"/>
</dbReference>
<dbReference type="PANTHER" id="PTHR32309">
    <property type="entry name" value="TYROSINE-PROTEIN KINASE"/>
    <property type="match status" value="1"/>
</dbReference>
<gene>
    <name evidence="2" type="ORF">GCM10007894_08520</name>
</gene>
<organism evidence="2 3">
    <name type="scientific">Paraferrimonas haliotis</name>
    <dbReference type="NCBI Taxonomy" id="2013866"/>
    <lineage>
        <taxon>Bacteria</taxon>
        <taxon>Pseudomonadati</taxon>
        <taxon>Pseudomonadota</taxon>
        <taxon>Gammaproteobacteria</taxon>
        <taxon>Alteromonadales</taxon>
        <taxon>Ferrimonadaceae</taxon>
        <taxon>Paraferrimonas</taxon>
    </lineage>
</organism>
<dbReference type="Proteomes" id="UP001157439">
    <property type="component" value="Unassembled WGS sequence"/>
</dbReference>
<dbReference type="Pfam" id="PF13614">
    <property type="entry name" value="AAA_31"/>
    <property type="match status" value="1"/>
</dbReference>
<evidence type="ECO:0000313" key="3">
    <source>
        <dbReference type="Proteomes" id="UP001157439"/>
    </source>
</evidence>
<proteinExistence type="predicted"/>
<keyword evidence="3" id="KW-1185">Reference proteome</keyword>
<feature type="domain" description="AAA" evidence="1">
    <location>
        <begin position="70"/>
        <end position="221"/>
    </location>
</feature>
<dbReference type="GO" id="GO:0005886">
    <property type="term" value="C:plasma membrane"/>
    <property type="evidence" value="ECO:0007669"/>
    <property type="project" value="TreeGrafter"/>
</dbReference>
<reference evidence="2 3" key="1">
    <citation type="journal article" date="2014" name="Int. J. Syst. Evol. Microbiol.">
        <title>Complete genome sequence of Corynebacterium casei LMG S-19264T (=DSM 44701T), isolated from a smear-ripened cheese.</title>
        <authorList>
            <consortium name="US DOE Joint Genome Institute (JGI-PGF)"/>
            <person name="Walter F."/>
            <person name="Albersmeier A."/>
            <person name="Kalinowski J."/>
            <person name="Ruckert C."/>
        </authorList>
    </citation>
    <scope>NUCLEOTIDE SEQUENCE [LARGE SCALE GENOMIC DNA]</scope>
    <source>
        <strain evidence="2 3">NBRC 112785</strain>
    </source>
</reference>
<dbReference type="AlphaFoldDB" id="A0AA37TNU8"/>
<dbReference type="Gene3D" id="3.40.50.300">
    <property type="entry name" value="P-loop containing nucleotide triphosphate hydrolases"/>
    <property type="match status" value="1"/>
</dbReference>
<dbReference type="EMBL" id="BSPO01000002">
    <property type="protein sequence ID" value="GLS82875.1"/>
    <property type="molecule type" value="Genomic_DNA"/>
</dbReference>
<dbReference type="InterPro" id="IPR025669">
    <property type="entry name" value="AAA_dom"/>
</dbReference>
<comment type="caution">
    <text evidence="2">The sequence shown here is derived from an EMBL/GenBank/DDBJ whole genome shotgun (WGS) entry which is preliminary data.</text>
</comment>
<dbReference type="SUPFAM" id="SSF52540">
    <property type="entry name" value="P-loop containing nucleoside triphosphate hydrolases"/>
    <property type="match status" value="1"/>
</dbReference>